<evidence type="ECO:0000313" key="1">
    <source>
        <dbReference type="EMBL" id="KAK3347764.1"/>
    </source>
</evidence>
<dbReference type="EMBL" id="JAUEPP010000003">
    <property type="protein sequence ID" value="KAK3347764.1"/>
    <property type="molecule type" value="Genomic_DNA"/>
</dbReference>
<protein>
    <submittedName>
        <fullName evidence="1">Uncharacterized protein</fullName>
    </submittedName>
</protein>
<accession>A0AAE0JHV1</accession>
<reference evidence="1" key="1">
    <citation type="journal article" date="2023" name="Mol. Phylogenet. Evol.">
        <title>Genome-scale phylogeny and comparative genomics of the fungal order Sordariales.</title>
        <authorList>
            <person name="Hensen N."/>
            <person name="Bonometti L."/>
            <person name="Westerberg I."/>
            <person name="Brannstrom I.O."/>
            <person name="Guillou S."/>
            <person name="Cros-Aarteil S."/>
            <person name="Calhoun S."/>
            <person name="Haridas S."/>
            <person name="Kuo A."/>
            <person name="Mondo S."/>
            <person name="Pangilinan J."/>
            <person name="Riley R."/>
            <person name="LaButti K."/>
            <person name="Andreopoulos B."/>
            <person name="Lipzen A."/>
            <person name="Chen C."/>
            <person name="Yan M."/>
            <person name="Daum C."/>
            <person name="Ng V."/>
            <person name="Clum A."/>
            <person name="Steindorff A."/>
            <person name="Ohm R.A."/>
            <person name="Martin F."/>
            <person name="Silar P."/>
            <person name="Natvig D.O."/>
            <person name="Lalanne C."/>
            <person name="Gautier V."/>
            <person name="Ament-Velasquez S.L."/>
            <person name="Kruys A."/>
            <person name="Hutchinson M.I."/>
            <person name="Powell A.J."/>
            <person name="Barry K."/>
            <person name="Miller A.N."/>
            <person name="Grigoriev I.V."/>
            <person name="Debuchy R."/>
            <person name="Gladieux P."/>
            <person name="Hiltunen Thoren M."/>
            <person name="Johannesson H."/>
        </authorList>
    </citation>
    <scope>NUCLEOTIDE SEQUENCE</scope>
    <source>
        <strain evidence="1">CBS 560.94</strain>
    </source>
</reference>
<name>A0AAE0JHV1_9PEZI</name>
<reference evidence="1" key="2">
    <citation type="submission" date="2023-06" db="EMBL/GenBank/DDBJ databases">
        <authorList>
            <consortium name="Lawrence Berkeley National Laboratory"/>
            <person name="Haridas S."/>
            <person name="Hensen N."/>
            <person name="Bonometti L."/>
            <person name="Westerberg I."/>
            <person name="Brannstrom I.O."/>
            <person name="Guillou S."/>
            <person name="Cros-Aarteil S."/>
            <person name="Calhoun S."/>
            <person name="Kuo A."/>
            <person name="Mondo S."/>
            <person name="Pangilinan J."/>
            <person name="Riley R."/>
            <person name="Labutti K."/>
            <person name="Andreopoulos B."/>
            <person name="Lipzen A."/>
            <person name="Chen C."/>
            <person name="Yanf M."/>
            <person name="Daum C."/>
            <person name="Ng V."/>
            <person name="Clum A."/>
            <person name="Steindorff A."/>
            <person name="Ohm R."/>
            <person name="Martin F."/>
            <person name="Silar P."/>
            <person name="Natvig D."/>
            <person name="Lalanne C."/>
            <person name="Gautier V."/>
            <person name="Ament-Velasquez S.L."/>
            <person name="Kruys A."/>
            <person name="Hutchinson M.I."/>
            <person name="Powell A.J."/>
            <person name="Barry K."/>
            <person name="Miller A.N."/>
            <person name="Grigoriev I.V."/>
            <person name="Debuchy R."/>
            <person name="Gladieux P."/>
            <person name="Thoren M.H."/>
            <person name="Johannesson H."/>
        </authorList>
    </citation>
    <scope>NUCLEOTIDE SEQUENCE</scope>
    <source>
        <strain evidence="1">CBS 560.94</strain>
    </source>
</reference>
<proteinExistence type="predicted"/>
<dbReference type="AlphaFoldDB" id="A0AAE0JHV1"/>
<dbReference type="GeneID" id="87858293"/>
<sequence length="78" mass="8500">MVESTMLASLVIASASSLSVGREAITRCTFRKYFAARGPRVPRCPKGAFPGSSSGSDRAMMRDTDFHLVKMKSPTWSN</sequence>
<keyword evidence="2" id="KW-1185">Reference proteome</keyword>
<dbReference type="RefSeq" id="XP_062682846.1">
    <property type="nucleotide sequence ID" value="XM_062821139.1"/>
</dbReference>
<organism evidence="1 2">
    <name type="scientific">Neurospora tetraspora</name>
    <dbReference type="NCBI Taxonomy" id="94610"/>
    <lineage>
        <taxon>Eukaryota</taxon>
        <taxon>Fungi</taxon>
        <taxon>Dikarya</taxon>
        <taxon>Ascomycota</taxon>
        <taxon>Pezizomycotina</taxon>
        <taxon>Sordariomycetes</taxon>
        <taxon>Sordariomycetidae</taxon>
        <taxon>Sordariales</taxon>
        <taxon>Sordariaceae</taxon>
        <taxon>Neurospora</taxon>
    </lineage>
</organism>
<comment type="caution">
    <text evidence="1">The sequence shown here is derived from an EMBL/GenBank/DDBJ whole genome shotgun (WGS) entry which is preliminary data.</text>
</comment>
<evidence type="ECO:0000313" key="2">
    <source>
        <dbReference type="Proteomes" id="UP001278500"/>
    </source>
</evidence>
<dbReference type="Proteomes" id="UP001278500">
    <property type="component" value="Unassembled WGS sequence"/>
</dbReference>
<gene>
    <name evidence="1" type="ORF">B0H65DRAFT_155231</name>
</gene>